<keyword evidence="6 9" id="KW-0539">Nucleus</keyword>
<dbReference type="GO" id="GO:0009734">
    <property type="term" value="P:auxin-activated signaling pathway"/>
    <property type="evidence" value="ECO:0007669"/>
    <property type="project" value="UniProtKB-UniRule"/>
</dbReference>
<dbReference type="Pfam" id="PF02309">
    <property type="entry name" value="AUX_IAA"/>
    <property type="match status" value="1"/>
</dbReference>
<evidence type="ECO:0000256" key="3">
    <source>
        <dbReference type="ARBA" id="ARBA00022491"/>
    </source>
</evidence>
<evidence type="ECO:0000256" key="1">
    <source>
        <dbReference type="ARBA" id="ARBA00004123"/>
    </source>
</evidence>
<comment type="similarity">
    <text evidence="2 9">Belongs to the Aux/IAA family.</text>
</comment>
<gene>
    <name evidence="12" type="ORF">DCAR_0730267</name>
</gene>
<keyword evidence="7 9" id="KW-0927">Auxin signaling pathway</keyword>
<evidence type="ECO:0000256" key="2">
    <source>
        <dbReference type="ARBA" id="ARBA00006728"/>
    </source>
</evidence>
<dbReference type="PANTHER" id="PTHR31734:SF2">
    <property type="entry name" value="AUXIN-RESPONSIVE PROTEIN IAA26"/>
    <property type="match status" value="1"/>
</dbReference>
<keyword evidence="13" id="KW-1185">Reference proteome</keyword>
<evidence type="ECO:0000259" key="11">
    <source>
        <dbReference type="PROSITE" id="PS51745"/>
    </source>
</evidence>
<evidence type="ECO:0000256" key="10">
    <source>
        <dbReference type="SAM" id="MobiDB-lite"/>
    </source>
</evidence>
<feature type="domain" description="PB1" evidence="11">
    <location>
        <begin position="173"/>
        <end position="281"/>
    </location>
</feature>
<feature type="region of interest" description="Disordered" evidence="10">
    <location>
        <begin position="100"/>
        <end position="123"/>
    </location>
</feature>
<evidence type="ECO:0000256" key="6">
    <source>
        <dbReference type="ARBA" id="ARBA00023242"/>
    </source>
</evidence>
<evidence type="ECO:0000256" key="4">
    <source>
        <dbReference type="ARBA" id="ARBA00023015"/>
    </source>
</evidence>
<evidence type="ECO:0000313" key="13">
    <source>
        <dbReference type="Proteomes" id="UP000077755"/>
    </source>
</evidence>
<sequence length="293" mass="32087">MKKGLSSRGWDCEDSKLELRLAPPGDEDWEIKKECITETCENTSSAFLSLGCFNGSFQENSSKVLDDATVSPWSRSCSQYKQSLAPAVGKESIQNAEKRGFSPAPANNTAVHKSSQKRITSAPGPVVGWPPIRSFRKNIASGCASKLPTETKATNEVSTKIAGKRPTERFQKGLFVKINMDGVPIGRKVDLKAYDSYEKLSSAVDELFRGLLAAQTDPSVNNIQNSQGEKAITGLLDGTGEYTLVYEDNEGDRMLVGDVPWHMFVSTVKRLRVLKSSELSSLLFGSKQEREPA</sequence>
<dbReference type="AlphaFoldDB" id="A0AAF0XPX4"/>
<dbReference type="InterPro" id="IPR003311">
    <property type="entry name" value="AUX_IAA"/>
</dbReference>
<proteinExistence type="inferred from homology"/>
<comment type="function">
    <text evidence="8">Aux/IAA proteins are short-lived transcriptional factors that function as repressors of early auxin response genes at low auxin concentrations. Repression is thought to result from the interaction with auxin response factors (ARFs), proteins that bind to the auxin-responsive promoter element (AuxRE). Formation of heterodimers with ARF proteins may alter their ability to modulate early auxin response genes expression.</text>
</comment>
<dbReference type="FunFam" id="3.10.20.90:FF:000225">
    <property type="entry name" value="Auxin-responsive protein"/>
    <property type="match status" value="1"/>
</dbReference>
<keyword evidence="3 9" id="KW-0678">Repressor</keyword>
<name>A0AAF0XPX4_DAUCS</name>
<evidence type="ECO:0000256" key="5">
    <source>
        <dbReference type="ARBA" id="ARBA00023163"/>
    </source>
</evidence>
<evidence type="ECO:0000256" key="8">
    <source>
        <dbReference type="ARBA" id="ARBA00025283"/>
    </source>
</evidence>
<comment type="subunit">
    <text evidence="9">Homodimers and heterodimers.</text>
</comment>
<dbReference type="GO" id="GO:0006355">
    <property type="term" value="P:regulation of DNA-templated transcription"/>
    <property type="evidence" value="ECO:0007669"/>
    <property type="project" value="InterPro"/>
</dbReference>
<dbReference type="KEGG" id="dcr:108193815"/>
<reference evidence="12" key="2">
    <citation type="submission" date="2022-03" db="EMBL/GenBank/DDBJ databases">
        <title>Draft title - Genomic analysis of global carrot germplasm unveils the trajectory of domestication and the origin of high carotenoid orange carrot.</title>
        <authorList>
            <person name="Iorizzo M."/>
            <person name="Ellison S."/>
            <person name="Senalik D."/>
            <person name="Macko-Podgorni A."/>
            <person name="Grzebelus D."/>
            <person name="Bostan H."/>
            <person name="Rolling W."/>
            <person name="Curaba J."/>
            <person name="Simon P."/>
        </authorList>
    </citation>
    <scope>NUCLEOTIDE SEQUENCE</scope>
    <source>
        <tissue evidence="12">Leaf</tissue>
    </source>
</reference>
<dbReference type="EMBL" id="CP093349">
    <property type="protein sequence ID" value="WOH10794.1"/>
    <property type="molecule type" value="Genomic_DNA"/>
</dbReference>
<comment type="subcellular location">
    <subcellularLocation>
        <location evidence="1 9">Nucleus</location>
    </subcellularLocation>
</comment>
<feature type="compositionally biased region" description="Polar residues" evidence="10">
    <location>
        <begin position="105"/>
        <end position="119"/>
    </location>
</feature>
<evidence type="ECO:0000313" key="12">
    <source>
        <dbReference type="EMBL" id="WOH10794.1"/>
    </source>
</evidence>
<organism evidence="12 13">
    <name type="scientific">Daucus carota subsp. sativus</name>
    <name type="common">Carrot</name>
    <dbReference type="NCBI Taxonomy" id="79200"/>
    <lineage>
        <taxon>Eukaryota</taxon>
        <taxon>Viridiplantae</taxon>
        <taxon>Streptophyta</taxon>
        <taxon>Embryophyta</taxon>
        <taxon>Tracheophyta</taxon>
        <taxon>Spermatophyta</taxon>
        <taxon>Magnoliopsida</taxon>
        <taxon>eudicotyledons</taxon>
        <taxon>Gunneridae</taxon>
        <taxon>Pentapetalae</taxon>
        <taxon>asterids</taxon>
        <taxon>campanulids</taxon>
        <taxon>Apiales</taxon>
        <taxon>Apiaceae</taxon>
        <taxon>Apioideae</taxon>
        <taxon>Scandiceae</taxon>
        <taxon>Daucinae</taxon>
        <taxon>Daucus</taxon>
        <taxon>Daucus sect. Daucus</taxon>
    </lineage>
</organism>
<reference evidence="12" key="1">
    <citation type="journal article" date="2016" name="Nat. Genet.">
        <title>A high-quality carrot genome assembly provides new insights into carotenoid accumulation and asterid genome evolution.</title>
        <authorList>
            <person name="Iorizzo M."/>
            <person name="Ellison S."/>
            <person name="Senalik D."/>
            <person name="Zeng P."/>
            <person name="Satapoomin P."/>
            <person name="Huang J."/>
            <person name="Bowman M."/>
            <person name="Iovene M."/>
            <person name="Sanseverino W."/>
            <person name="Cavagnaro P."/>
            <person name="Yildiz M."/>
            <person name="Macko-Podgorni A."/>
            <person name="Moranska E."/>
            <person name="Grzebelus E."/>
            <person name="Grzebelus D."/>
            <person name="Ashrafi H."/>
            <person name="Zheng Z."/>
            <person name="Cheng S."/>
            <person name="Spooner D."/>
            <person name="Van Deynze A."/>
            <person name="Simon P."/>
        </authorList>
    </citation>
    <scope>NUCLEOTIDE SEQUENCE</scope>
    <source>
        <tissue evidence="12">Leaf</tissue>
    </source>
</reference>
<dbReference type="SUPFAM" id="SSF54277">
    <property type="entry name" value="CAD &amp; PB1 domains"/>
    <property type="match status" value="1"/>
</dbReference>
<dbReference type="Proteomes" id="UP000077755">
    <property type="component" value="Chromosome 7"/>
</dbReference>
<protein>
    <recommendedName>
        <fullName evidence="9">Auxin-responsive protein</fullName>
    </recommendedName>
</protein>
<keyword evidence="5 9" id="KW-0804">Transcription</keyword>
<evidence type="ECO:0000256" key="7">
    <source>
        <dbReference type="ARBA" id="ARBA00023294"/>
    </source>
</evidence>
<accession>A0AAF0XPX4</accession>
<dbReference type="InterPro" id="IPR053793">
    <property type="entry name" value="PB1-like"/>
</dbReference>
<dbReference type="Gene3D" id="3.10.20.90">
    <property type="entry name" value="Phosphatidylinositol 3-kinase Catalytic Subunit, Chain A, domain 1"/>
    <property type="match status" value="1"/>
</dbReference>
<keyword evidence="4 9" id="KW-0805">Transcription regulation</keyword>
<dbReference type="InterPro" id="IPR033389">
    <property type="entry name" value="AUX/IAA_dom"/>
</dbReference>
<dbReference type="GO" id="GO:0005634">
    <property type="term" value="C:nucleus"/>
    <property type="evidence" value="ECO:0007669"/>
    <property type="project" value="UniProtKB-SubCell"/>
</dbReference>
<dbReference type="PROSITE" id="PS51745">
    <property type="entry name" value="PB1"/>
    <property type="match status" value="1"/>
</dbReference>
<evidence type="ECO:0000256" key="9">
    <source>
        <dbReference type="RuleBase" id="RU004549"/>
    </source>
</evidence>
<dbReference type="PANTHER" id="PTHR31734">
    <property type="entry name" value="AUXIN-RESPONSIVE PROTEIN IAA17"/>
    <property type="match status" value="1"/>
</dbReference>